<gene>
    <name evidence="1" type="ORF">GCM10009114_02260</name>
</gene>
<protein>
    <submittedName>
        <fullName evidence="1">Uncharacterized protein</fullName>
    </submittedName>
</protein>
<evidence type="ECO:0000313" key="1">
    <source>
        <dbReference type="EMBL" id="GAA0852430.1"/>
    </source>
</evidence>
<comment type="caution">
    <text evidence="1">The sequence shown here is derived from an EMBL/GenBank/DDBJ whole genome shotgun (WGS) entry which is preliminary data.</text>
</comment>
<reference evidence="1 2" key="1">
    <citation type="journal article" date="2019" name="Int. J. Syst. Evol. Microbiol.">
        <title>The Global Catalogue of Microorganisms (GCM) 10K type strain sequencing project: providing services to taxonomists for standard genome sequencing and annotation.</title>
        <authorList>
            <consortium name="The Broad Institute Genomics Platform"/>
            <consortium name="The Broad Institute Genome Sequencing Center for Infectious Disease"/>
            <person name="Wu L."/>
            <person name="Ma J."/>
        </authorList>
    </citation>
    <scope>NUCLEOTIDE SEQUENCE [LARGE SCALE GENOMIC DNA]</scope>
    <source>
        <strain evidence="1 2">JCM 15896</strain>
    </source>
</reference>
<keyword evidence="2" id="KW-1185">Reference proteome</keyword>
<name>A0ABN1LC79_9ALTE</name>
<evidence type="ECO:0000313" key="2">
    <source>
        <dbReference type="Proteomes" id="UP001500359"/>
    </source>
</evidence>
<dbReference type="Proteomes" id="UP001500359">
    <property type="component" value="Unassembled WGS sequence"/>
</dbReference>
<sequence>MRNNHKKLANTNLPFGLGLSEHLTTRYWVAMIDKHLYLVSVSRKQTIKRKTGRKNEKAFVKPASERVFRF</sequence>
<dbReference type="EMBL" id="BAAAFD010000001">
    <property type="protein sequence ID" value="GAA0852430.1"/>
    <property type="molecule type" value="Genomic_DNA"/>
</dbReference>
<organism evidence="1 2">
    <name type="scientific">Aliiglaciecola litoralis</name>
    <dbReference type="NCBI Taxonomy" id="582857"/>
    <lineage>
        <taxon>Bacteria</taxon>
        <taxon>Pseudomonadati</taxon>
        <taxon>Pseudomonadota</taxon>
        <taxon>Gammaproteobacteria</taxon>
        <taxon>Alteromonadales</taxon>
        <taxon>Alteromonadaceae</taxon>
        <taxon>Aliiglaciecola</taxon>
    </lineage>
</organism>
<accession>A0ABN1LC79</accession>
<proteinExistence type="predicted"/>